<reference evidence="8" key="1">
    <citation type="submission" date="2022-03" db="EMBL/GenBank/DDBJ databases">
        <title>Draft genome sequence of Aduncisulcus paluster, a free-living microaerophilic Fornicata.</title>
        <authorList>
            <person name="Yuyama I."/>
            <person name="Kume K."/>
            <person name="Tamura T."/>
            <person name="Inagaki Y."/>
            <person name="Hashimoto T."/>
        </authorList>
    </citation>
    <scope>NUCLEOTIDE SEQUENCE</scope>
    <source>
        <strain evidence="8">NY0171</strain>
    </source>
</reference>
<evidence type="ECO:0000313" key="9">
    <source>
        <dbReference type="Proteomes" id="UP001057375"/>
    </source>
</evidence>
<evidence type="ECO:0000256" key="1">
    <source>
        <dbReference type="ARBA" id="ARBA00004141"/>
    </source>
</evidence>
<gene>
    <name evidence="8" type="ORF">ADUPG1_006852</name>
</gene>
<name>A0ABQ5KJV0_9EUKA</name>
<evidence type="ECO:0000313" key="8">
    <source>
        <dbReference type="EMBL" id="GKT32782.1"/>
    </source>
</evidence>
<feature type="transmembrane region" description="Helical" evidence="7">
    <location>
        <begin position="7"/>
        <end position="25"/>
    </location>
</feature>
<evidence type="ECO:0000256" key="6">
    <source>
        <dbReference type="RuleBase" id="RU362006"/>
    </source>
</evidence>
<feature type="transmembrane region" description="Helical" evidence="7">
    <location>
        <begin position="37"/>
        <end position="57"/>
    </location>
</feature>
<dbReference type="Proteomes" id="UP001057375">
    <property type="component" value="Unassembled WGS sequence"/>
</dbReference>
<keyword evidence="4 7" id="KW-1133">Transmembrane helix</keyword>
<keyword evidence="3 7" id="KW-0812">Transmembrane</keyword>
<evidence type="ECO:0000256" key="7">
    <source>
        <dbReference type="SAM" id="Phobius"/>
    </source>
</evidence>
<sequence>MIEWMDTFTNVIALILPTYMSFKAIRTPGGDDDIQCLMFWIVYGFIRIAEFLINFVISTNSFVYQVSRLVFLIMLQIPKLNLAEKIYTKAIEPFLVKNEHHIDKAVQEGAKVAKKAEKHARKKFGKGKKE</sequence>
<evidence type="ECO:0000256" key="4">
    <source>
        <dbReference type="ARBA" id="ARBA00022989"/>
    </source>
</evidence>
<accession>A0ABQ5KJV0</accession>
<organism evidence="8 9">
    <name type="scientific">Aduncisulcus paluster</name>
    <dbReference type="NCBI Taxonomy" id="2918883"/>
    <lineage>
        <taxon>Eukaryota</taxon>
        <taxon>Metamonada</taxon>
        <taxon>Carpediemonas-like organisms</taxon>
        <taxon>Aduncisulcus</taxon>
    </lineage>
</organism>
<comment type="caution">
    <text evidence="8">The sequence shown here is derived from an EMBL/GenBank/DDBJ whole genome shotgun (WGS) entry which is preliminary data.</text>
</comment>
<evidence type="ECO:0000256" key="2">
    <source>
        <dbReference type="ARBA" id="ARBA00008573"/>
    </source>
</evidence>
<dbReference type="PANTHER" id="PTHR12300:SF161">
    <property type="entry name" value="RECEPTOR EXPRESSION-ENHANCING PROTEIN"/>
    <property type="match status" value="1"/>
</dbReference>
<protein>
    <submittedName>
        <fullName evidence="8">TB2/DP1/HVA22-related protein like protein</fullName>
    </submittedName>
</protein>
<proteinExistence type="inferred from homology"/>
<comment type="subcellular location">
    <subcellularLocation>
        <location evidence="1 6">Membrane</location>
        <topology evidence="1 6">Multi-pass membrane protein</topology>
    </subcellularLocation>
</comment>
<comment type="similarity">
    <text evidence="2 6">Belongs to the DP1 family.</text>
</comment>
<keyword evidence="9" id="KW-1185">Reference proteome</keyword>
<evidence type="ECO:0000256" key="5">
    <source>
        <dbReference type="ARBA" id="ARBA00023136"/>
    </source>
</evidence>
<dbReference type="EMBL" id="BQXS01010053">
    <property type="protein sequence ID" value="GKT32782.1"/>
    <property type="molecule type" value="Genomic_DNA"/>
</dbReference>
<dbReference type="InterPro" id="IPR004345">
    <property type="entry name" value="TB2_DP1_HVA22"/>
</dbReference>
<dbReference type="PANTHER" id="PTHR12300">
    <property type="entry name" value="HVA22-LIKE PROTEINS"/>
    <property type="match status" value="1"/>
</dbReference>
<dbReference type="Pfam" id="PF03134">
    <property type="entry name" value="TB2_DP1_HVA22"/>
    <property type="match status" value="1"/>
</dbReference>
<keyword evidence="5 7" id="KW-0472">Membrane</keyword>
<evidence type="ECO:0000256" key="3">
    <source>
        <dbReference type="ARBA" id="ARBA00022692"/>
    </source>
</evidence>